<reference evidence="1" key="1">
    <citation type="journal article" date="2020" name="Stud. Mycol.">
        <title>101 Dothideomycetes genomes: a test case for predicting lifestyles and emergence of pathogens.</title>
        <authorList>
            <person name="Haridas S."/>
            <person name="Albert R."/>
            <person name="Binder M."/>
            <person name="Bloem J."/>
            <person name="Labutti K."/>
            <person name="Salamov A."/>
            <person name="Andreopoulos B."/>
            <person name="Baker S."/>
            <person name="Barry K."/>
            <person name="Bills G."/>
            <person name="Bluhm B."/>
            <person name="Cannon C."/>
            <person name="Castanera R."/>
            <person name="Culley D."/>
            <person name="Daum C."/>
            <person name="Ezra D."/>
            <person name="Gonzalez J."/>
            <person name="Henrissat B."/>
            <person name="Kuo A."/>
            <person name="Liang C."/>
            <person name="Lipzen A."/>
            <person name="Lutzoni F."/>
            <person name="Magnuson J."/>
            <person name="Mondo S."/>
            <person name="Nolan M."/>
            <person name="Ohm R."/>
            <person name="Pangilinan J."/>
            <person name="Park H.-J."/>
            <person name="Ramirez L."/>
            <person name="Alfaro M."/>
            <person name="Sun H."/>
            <person name="Tritt A."/>
            <person name="Yoshinaga Y."/>
            <person name="Zwiers L.-H."/>
            <person name="Turgeon B."/>
            <person name="Goodwin S."/>
            <person name="Spatafora J."/>
            <person name="Crous P."/>
            <person name="Grigoriev I."/>
        </authorList>
    </citation>
    <scope>NUCLEOTIDE SEQUENCE</scope>
    <source>
        <strain evidence="1">CBS 262.69</strain>
    </source>
</reference>
<evidence type="ECO:0000313" key="2">
    <source>
        <dbReference type="Proteomes" id="UP000799640"/>
    </source>
</evidence>
<keyword evidence="2" id="KW-1185">Reference proteome</keyword>
<dbReference type="AlphaFoldDB" id="A0A6G1I780"/>
<proteinExistence type="predicted"/>
<evidence type="ECO:0000313" key="1">
    <source>
        <dbReference type="EMBL" id="KAF2404158.1"/>
    </source>
</evidence>
<organism evidence="1 2">
    <name type="scientific">Trichodelitschia bisporula</name>
    <dbReference type="NCBI Taxonomy" id="703511"/>
    <lineage>
        <taxon>Eukaryota</taxon>
        <taxon>Fungi</taxon>
        <taxon>Dikarya</taxon>
        <taxon>Ascomycota</taxon>
        <taxon>Pezizomycotina</taxon>
        <taxon>Dothideomycetes</taxon>
        <taxon>Dothideomycetes incertae sedis</taxon>
        <taxon>Phaeotrichales</taxon>
        <taxon>Phaeotrichaceae</taxon>
        <taxon>Trichodelitschia</taxon>
    </lineage>
</organism>
<accession>A0A6G1I780</accession>
<dbReference type="Proteomes" id="UP000799640">
    <property type="component" value="Unassembled WGS sequence"/>
</dbReference>
<gene>
    <name evidence="1" type="ORF">EJ06DRAFT_189825</name>
</gene>
<name>A0A6G1I780_9PEZI</name>
<dbReference type="EMBL" id="ML996688">
    <property type="protein sequence ID" value="KAF2404158.1"/>
    <property type="molecule type" value="Genomic_DNA"/>
</dbReference>
<protein>
    <submittedName>
        <fullName evidence="1">Uncharacterized protein</fullName>
    </submittedName>
</protein>
<sequence>MRGLSPWRSSWSPNAPAFVHPGPEGVVLPDRYQRVLAKLRWFGGTFVRLPVSVRVMSILIHRYSTSYFKVSRYPTFFWLLTCIRRYVSLTNMRSTIVVLDWSNGPQIPGDSFRAVLGPTERARSLHVRYTGSPLGNFKCATVDANVFCEELDAEIRASCLPVIPVGWQCL</sequence>